<dbReference type="OrthoDB" id="6707216at2"/>
<evidence type="ECO:0000313" key="1">
    <source>
        <dbReference type="EMBL" id="SDB84993.1"/>
    </source>
</evidence>
<dbReference type="RefSeq" id="WP_092746844.1">
    <property type="nucleotide sequence ID" value="NZ_FMYL01000002.1"/>
</dbReference>
<name>A0A1G6GSZ0_9GAMM</name>
<proteinExistence type="predicted"/>
<evidence type="ECO:0000313" key="2">
    <source>
        <dbReference type="Proteomes" id="UP000242501"/>
    </source>
</evidence>
<dbReference type="Pfam" id="PF11304">
    <property type="entry name" value="DUF3106"/>
    <property type="match status" value="1"/>
</dbReference>
<protein>
    <recommendedName>
        <fullName evidence="3">DUF3106 domain-containing protein</fullName>
    </recommendedName>
</protein>
<evidence type="ECO:0008006" key="3">
    <source>
        <dbReference type="Google" id="ProtNLM"/>
    </source>
</evidence>
<dbReference type="AlphaFoldDB" id="A0A1G6GSZ0"/>
<sequence>MEVKKITLAIVSVAFLQTSFASLWPFSLHTTPSGLNNNDDNWNELSTSQQQVLLQHYQNLKDIPEQQRTALQQKMEWFTQLSEEEQQRLRLAWQHMNTQQRKQLQYQIEQAKSKEEREKIRQQYIEKYMPTTP</sequence>
<reference evidence="2" key="1">
    <citation type="submission" date="2016-09" db="EMBL/GenBank/DDBJ databases">
        <authorList>
            <person name="Varghese N."/>
            <person name="Submissions S."/>
        </authorList>
    </citation>
    <scope>NUCLEOTIDE SEQUENCE [LARGE SCALE GENOMIC DNA]</scope>
    <source>
        <strain evidence="2">ANC 4422</strain>
    </source>
</reference>
<dbReference type="STRING" id="1219383.SAMN05421733_102152"/>
<dbReference type="InterPro" id="IPR021455">
    <property type="entry name" value="DUF3106"/>
</dbReference>
<dbReference type="EMBL" id="FMYL01000002">
    <property type="protein sequence ID" value="SDB84993.1"/>
    <property type="molecule type" value="Genomic_DNA"/>
</dbReference>
<dbReference type="Proteomes" id="UP000242501">
    <property type="component" value="Unassembled WGS sequence"/>
</dbReference>
<gene>
    <name evidence="1" type="ORF">SAMN05421733_102152</name>
</gene>
<organism evidence="1 2">
    <name type="scientific">Acinetobacter boissieri</name>
    <dbReference type="NCBI Taxonomy" id="1219383"/>
    <lineage>
        <taxon>Bacteria</taxon>
        <taxon>Pseudomonadati</taxon>
        <taxon>Pseudomonadota</taxon>
        <taxon>Gammaproteobacteria</taxon>
        <taxon>Moraxellales</taxon>
        <taxon>Moraxellaceae</taxon>
        <taxon>Acinetobacter</taxon>
    </lineage>
</organism>
<accession>A0A1G6GSZ0</accession>
<keyword evidence="2" id="KW-1185">Reference proteome</keyword>